<dbReference type="OrthoDB" id="5568266at2"/>
<dbReference type="InterPro" id="IPR008766">
    <property type="entry name" value="Replication_gene_A-like"/>
</dbReference>
<gene>
    <name evidence="8" type="ORF">GO485_00940</name>
    <name evidence="9" type="ORF">IP92_02928</name>
</gene>
<accession>A0A562PQ88</accession>
<name>A0A562PQ88_9BURK</name>
<evidence type="ECO:0000259" key="7">
    <source>
        <dbReference type="Pfam" id="PF05840"/>
    </source>
</evidence>
<comment type="function">
    <text evidence="1">Possible endonuclease which induces a single-strand cut and initiates DNA replication.</text>
</comment>
<evidence type="ECO:0000256" key="3">
    <source>
        <dbReference type="ARBA" id="ARBA00022705"/>
    </source>
</evidence>
<dbReference type="Proteomes" id="UP000315112">
    <property type="component" value="Unassembled WGS sequence"/>
</dbReference>
<keyword evidence="3" id="KW-0235">DNA replication</keyword>
<evidence type="ECO:0000313" key="10">
    <source>
        <dbReference type="Proteomes" id="UP000315112"/>
    </source>
</evidence>
<dbReference type="Proteomes" id="UP000437862">
    <property type="component" value="Chromosome"/>
</dbReference>
<dbReference type="Pfam" id="PF05840">
    <property type="entry name" value="Phage_GPA"/>
    <property type="match status" value="1"/>
</dbReference>
<keyword evidence="11" id="KW-1185">Reference proteome</keyword>
<evidence type="ECO:0000256" key="5">
    <source>
        <dbReference type="ARBA" id="ARBA00022759"/>
    </source>
</evidence>
<dbReference type="AlphaFoldDB" id="A0A562PQ88"/>
<evidence type="ECO:0000313" key="11">
    <source>
        <dbReference type="Proteomes" id="UP000437862"/>
    </source>
</evidence>
<organism evidence="9 10">
    <name type="scientific">Pseudoduganella flava</name>
    <dbReference type="NCBI Taxonomy" id="871742"/>
    <lineage>
        <taxon>Bacteria</taxon>
        <taxon>Pseudomonadati</taxon>
        <taxon>Pseudomonadota</taxon>
        <taxon>Betaproteobacteria</taxon>
        <taxon>Burkholderiales</taxon>
        <taxon>Oxalobacteraceae</taxon>
        <taxon>Telluria group</taxon>
        <taxon>Pseudoduganella</taxon>
    </lineage>
</organism>
<dbReference type="GO" id="GO:0016787">
    <property type="term" value="F:hydrolase activity"/>
    <property type="evidence" value="ECO:0007669"/>
    <property type="project" value="UniProtKB-KW"/>
</dbReference>
<protein>
    <submittedName>
        <fullName evidence="9">Bacteriophage replication gene A protein</fullName>
    </submittedName>
    <submittedName>
        <fullName evidence="8">Replication endonuclease</fullName>
    </submittedName>
</protein>
<keyword evidence="6" id="KW-0378">Hydrolase</keyword>
<feature type="domain" description="Replication gene A protein-like" evidence="7">
    <location>
        <begin position="97"/>
        <end position="360"/>
    </location>
</feature>
<proteinExistence type="inferred from homology"/>
<reference evidence="9" key="2">
    <citation type="submission" date="2019-07" db="EMBL/GenBank/DDBJ databases">
        <authorList>
            <person name="Whitman W."/>
            <person name="Huntemann M."/>
            <person name="Clum A."/>
            <person name="Pillay M."/>
            <person name="Palaniappan K."/>
            <person name="Varghese N."/>
            <person name="Mikhailova N."/>
            <person name="Stamatis D."/>
            <person name="Reddy T."/>
            <person name="Daum C."/>
            <person name="Shapiro N."/>
            <person name="Ivanova N."/>
            <person name="Kyrpides N."/>
            <person name="Woyke T."/>
        </authorList>
    </citation>
    <scope>NUCLEOTIDE SEQUENCE</scope>
    <source>
        <strain evidence="9">CGMCC 1.10685</strain>
    </source>
</reference>
<reference evidence="9 10" key="1">
    <citation type="journal article" date="2015" name="Stand. Genomic Sci.">
        <title>Genomic Encyclopedia of Bacterial and Archaeal Type Strains, Phase III: the genomes of soil and plant-associated and newly described type strains.</title>
        <authorList>
            <person name="Whitman W.B."/>
            <person name="Woyke T."/>
            <person name="Klenk H.P."/>
            <person name="Zhou Y."/>
            <person name="Lilburn T.G."/>
            <person name="Beck B.J."/>
            <person name="De Vos P."/>
            <person name="Vandamme P."/>
            <person name="Eisen J.A."/>
            <person name="Garrity G."/>
            <person name="Hugenholtz P."/>
            <person name="Kyrpides N.C."/>
        </authorList>
    </citation>
    <scope>NUCLEOTIDE SEQUENCE [LARGE SCALE GENOMIC DNA]</scope>
    <source>
        <strain evidence="9 10">CGMCC 1.10685</strain>
    </source>
</reference>
<reference evidence="8 11" key="3">
    <citation type="submission" date="2019-12" db="EMBL/GenBank/DDBJ databases">
        <title>Draft Genome Sequences of Six Type Strains of the Genus Massilia.</title>
        <authorList>
            <person name="Miess H."/>
            <person name="Frediansyah A."/>
            <person name="Goeker M."/>
            <person name="Gross H."/>
        </authorList>
    </citation>
    <scope>NUCLEOTIDE SEQUENCE [LARGE SCALE GENOMIC DNA]</scope>
    <source>
        <strain evidence="8 11">DSM 26639</strain>
    </source>
</reference>
<keyword evidence="5 8" id="KW-0255">Endonuclease</keyword>
<sequence>MPTIQQENGRRSIKGLPPRWGVRAYSELSRARAGVSIGEMPPAYTQLAALLDEVTAAPLPIDATDAQLCVLAERSANECASMATIIHDPKALRARLAWMVTNRGISPPQITDDRQFMLRCLDAAWWRRNLRRVHGRTFEHAAIRLGFVSIRAGAYASNETVQRRMAQVQRNAKMLRAVTMQNEHGHEFTLAELAAKGVGNKAIRRGELMLRMAGCEDVATERGDVGVFVTLTCPSKYHAVLAKSGTINPNYNGATPREAQGYLTDVWKCIRAKNHRDGLHPYGFRIAEPHHDGCPHWHLLLFIAPDQVAQLCANMRAYALAEDGDEAGARKNRIKIVRIEAEKGTAAGYIAKYVGKNIDGEHVGQHLDADGNVIGADLVGDAVIAPSQRVEAWAAAWGIRQFQAVGQPPVTVWRELRRVGAEHVADAPEHVRQAWAACQRVTETDPETGEVTTLQAASFGEYIRAQGGVNMGRLYRIGVAERVELKEGRYGLAPRPVYLGVYSKDTPEAVYASTRYEWKRAAVAPAIGRPWTGVNNCTGPDPEHVAGWEAFAPDPVPVAPHSDAEWYANFDFSYFDTDECRAHYKGGW</sequence>
<evidence type="ECO:0000256" key="1">
    <source>
        <dbReference type="ARBA" id="ARBA00003293"/>
    </source>
</evidence>
<dbReference type="GO" id="GO:0004519">
    <property type="term" value="F:endonuclease activity"/>
    <property type="evidence" value="ECO:0007669"/>
    <property type="project" value="UniProtKB-KW"/>
</dbReference>
<dbReference type="EMBL" id="CP046904">
    <property type="protein sequence ID" value="QGZ37760.1"/>
    <property type="molecule type" value="Genomic_DNA"/>
</dbReference>
<evidence type="ECO:0000313" key="9">
    <source>
        <dbReference type="EMBL" id="TWI46569.1"/>
    </source>
</evidence>
<dbReference type="GO" id="GO:0006260">
    <property type="term" value="P:DNA replication"/>
    <property type="evidence" value="ECO:0007669"/>
    <property type="project" value="UniProtKB-KW"/>
</dbReference>
<evidence type="ECO:0000256" key="4">
    <source>
        <dbReference type="ARBA" id="ARBA00022722"/>
    </source>
</evidence>
<dbReference type="EMBL" id="VLKW01000005">
    <property type="protein sequence ID" value="TWI46569.1"/>
    <property type="molecule type" value="Genomic_DNA"/>
</dbReference>
<evidence type="ECO:0000256" key="2">
    <source>
        <dbReference type="ARBA" id="ARBA00009260"/>
    </source>
</evidence>
<evidence type="ECO:0000256" key="6">
    <source>
        <dbReference type="ARBA" id="ARBA00022801"/>
    </source>
</evidence>
<comment type="similarity">
    <text evidence="2">Belongs to the phage GPA family.</text>
</comment>
<keyword evidence="4" id="KW-0540">Nuclease</keyword>
<evidence type="ECO:0000313" key="8">
    <source>
        <dbReference type="EMBL" id="QGZ37760.1"/>
    </source>
</evidence>